<reference evidence="1" key="1">
    <citation type="submission" date="2021-04" db="EMBL/GenBank/DDBJ databases">
        <title>Pseudonocardia sp. nov., isolated from sandy soil of mangrove forest.</title>
        <authorList>
            <person name="Zan Z."/>
            <person name="Huang R."/>
            <person name="Liu W."/>
        </authorList>
    </citation>
    <scope>NUCLEOTIDE SEQUENCE</scope>
    <source>
        <strain evidence="1">S2-4</strain>
    </source>
</reference>
<dbReference type="Pfam" id="PF04655">
    <property type="entry name" value="APH_6_hur"/>
    <property type="match status" value="1"/>
</dbReference>
<comment type="caution">
    <text evidence="1">The sequence shown here is derived from an EMBL/GenBank/DDBJ whole genome shotgun (WGS) entry which is preliminary data.</text>
</comment>
<dbReference type="Proteomes" id="UP001165283">
    <property type="component" value="Unassembled WGS sequence"/>
</dbReference>
<name>A0ABT1A5P2_9PSEU</name>
<evidence type="ECO:0000313" key="1">
    <source>
        <dbReference type="EMBL" id="MCO1658333.1"/>
    </source>
</evidence>
<dbReference type="InterPro" id="IPR006748">
    <property type="entry name" value="NH2Glyco/OHUrea_AB-resist_kin"/>
</dbReference>
<protein>
    <submittedName>
        <fullName evidence="1">Phosphotransferase</fullName>
    </submittedName>
</protein>
<dbReference type="RefSeq" id="WP_252442174.1">
    <property type="nucleotide sequence ID" value="NZ_JAGSOV010000053.1"/>
</dbReference>
<keyword evidence="2" id="KW-1185">Reference proteome</keyword>
<proteinExistence type="predicted"/>
<dbReference type="EMBL" id="JAGSOV010000053">
    <property type="protein sequence ID" value="MCO1658333.1"/>
    <property type="molecule type" value="Genomic_DNA"/>
</dbReference>
<organism evidence="1 2">
    <name type="scientific">Pseudonocardia humida</name>
    <dbReference type="NCBI Taxonomy" id="2800819"/>
    <lineage>
        <taxon>Bacteria</taxon>
        <taxon>Bacillati</taxon>
        <taxon>Actinomycetota</taxon>
        <taxon>Actinomycetes</taxon>
        <taxon>Pseudonocardiales</taxon>
        <taxon>Pseudonocardiaceae</taxon>
        <taxon>Pseudonocardia</taxon>
    </lineage>
</organism>
<accession>A0ABT1A5P2</accession>
<gene>
    <name evidence="1" type="ORF">KDL28_25035</name>
</gene>
<dbReference type="SUPFAM" id="SSF56112">
    <property type="entry name" value="Protein kinase-like (PK-like)"/>
    <property type="match status" value="1"/>
</dbReference>
<sequence>MIEVPGALRRNAVAAWGEQGRRWLAELPESVADVCRSWGLELGEPYALSFHWVARVRRDDGTAAVLKLGPPESDDLRREALALGAYGGDGAVRLLARDPGRGAVLLERAEPGRMVRELVPRRDADATAATVDVLRRLHAADVVDGLPDVATLGADFARHLGADHGRGPLPRVLVERAAELLGDLCASAERRVVLHGDLHHDNVLRHGDGWVAIDPHGAVGDPGFDVGPPLYNPDPDRVDGELLALVPARVEQLADGLGIALDRASAWGFVAAVLSEVWDAEGGASDGGRALRVAELLVRRLD</sequence>
<dbReference type="InterPro" id="IPR011009">
    <property type="entry name" value="Kinase-like_dom_sf"/>
</dbReference>
<evidence type="ECO:0000313" key="2">
    <source>
        <dbReference type="Proteomes" id="UP001165283"/>
    </source>
</evidence>
<dbReference type="Gene3D" id="3.90.1200.10">
    <property type="match status" value="1"/>
</dbReference>